<reference evidence="8" key="1">
    <citation type="journal article" date="2022" name="Res Sq">
        <title>Evolution of multicellular longitudinally dividing oral cavity symbionts (Neisseriaceae).</title>
        <authorList>
            <person name="Nyongesa S."/>
            <person name="Weber P."/>
            <person name="Bernet E."/>
            <person name="Pullido F."/>
            <person name="Nieckarz M."/>
            <person name="Delaby M."/>
            <person name="Nieves C."/>
            <person name="Viehboeck T."/>
            <person name="Krause N."/>
            <person name="Rivera-Millot A."/>
            <person name="Nakamura A."/>
            <person name="Vischer N."/>
            <person name="VanNieuwenhze M."/>
            <person name="Brun Y."/>
            <person name="Cava F."/>
            <person name="Bulgheresi S."/>
            <person name="Veyrier F."/>
        </authorList>
    </citation>
    <scope>NUCLEOTIDE SEQUENCE</scope>
    <source>
        <strain evidence="8">17694</strain>
    </source>
</reference>
<comment type="subcellular location">
    <subcellularLocation>
        <location evidence="1">Cell envelope</location>
    </subcellularLocation>
</comment>
<evidence type="ECO:0000313" key="9">
    <source>
        <dbReference type="Proteomes" id="UP000831534"/>
    </source>
</evidence>
<dbReference type="GO" id="GO:0022857">
    <property type="term" value="F:transmembrane transporter activity"/>
    <property type="evidence" value="ECO:0007669"/>
    <property type="project" value="InterPro"/>
</dbReference>
<evidence type="ECO:0000256" key="3">
    <source>
        <dbReference type="SAM" id="MobiDB-lite"/>
    </source>
</evidence>
<proteinExistence type="inferred from homology"/>
<dbReference type="EMBL" id="CP091521">
    <property type="protein sequence ID" value="UOP05697.1"/>
    <property type="molecule type" value="Genomic_DNA"/>
</dbReference>
<dbReference type="GO" id="GO:0005886">
    <property type="term" value="C:plasma membrane"/>
    <property type="evidence" value="ECO:0007669"/>
    <property type="project" value="UniProtKB-SubCell"/>
</dbReference>
<evidence type="ECO:0000259" key="6">
    <source>
        <dbReference type="Pfam" id="PF25944"/>
    </source>
</evidence>
<feature type="domain" description="Multidrug resistance protein MdtA-like alpha-helical hairpin" evidence="4">
    <location>
        <begin position="114"/>
        <end position="182"/>
    </location>
</feature>
<gene>
    <name evidence="8" type="ORF">LVJ77_09980</name>
</gene>
<evidence type="ECO:0000259" key="7">
    <source>
        <dbReference type="Pfam" id="PF25967"/>
    </source>
</evidence>
<dbReference type="Pfam" id="PF25967">
    <property type="entry name" value="RND-MFP_C"/>
    <property type="match status" value="1"/>
</dbReference>
<dbReference type="Pfam" id="PF25876">
    <property type="entry name" value="HH_MFP_RND"/>
    <property type="match status" value="1"/>
</dbReference>
<dbReference type="Gene3D" id="1.10.287.470">
    <property type="entry name" value="Helix hairpin bin"/>
    <property type="match status" value="1"/>
</dbReference>
<dbReference type="SUPFAM" id="SSF111369">
    <property type="entry name" value="HlyD-like secretion proteins"/>
    <property type="match status" value="1"/>
</dbReference>
<dbReference type="Gene3D" id="2.40.50.100">
    <property type="match status" value="1"/>
</dbReference>
<dbReference type="InterPro" id="IPR058627">
    <property type="entry name" value="MdtA-like_C"/>
</dbReference>
<dbReference type="InterPro" id="IPR058626">
    <property type="entry name" value="MdtA-like_b-barrel"/>
</dbReference>
<dbReference type="Pfam" id="PF25917">
    <property type="entry name" value="BSH_RND"/>
    <property type="match status" value="1"/>
</dbReference>
<dbReference type="Proteomes" id="UP000831534">
    <property type="component" value="Chromosome"/>
</dbReference>
<evidence type="ECO:0000313" key="8">
    <source>
        <dbReference type="EMBL" id="UOP05697.1"/>
    </source>
</evidence>
<sequence length="428" mass="45438">MTAMKPQRRVWRLTAAAVAACLVLGACENKNEKRQKEAMAQMAASKPTVSVLTVYPANVLLENDLSGRLESVRSTDVVPQITGIVLRRLFEEGAFVQAGQPLYQIDDASYSANLQSAEAALMTAQAALAKAQADVARFRPLVEADAISKQEWDAAVAAERSAQAQIKSAEAAIHAAQVNVRHSRIVAPISGEIGQSLVAEGALVNANTTKLATIRQNDPLYVNITQSAADFIKLKQQLMSGEKVRNSVVEVGIVLEDGTEYPHKGRLLFAESSVDKATGQMTVRAQIPNPDLLLMSGLYVRVKLPLAGILNAFLVPQGAVSRGETDTVTIVTPEGKLEPRTVKIGGEKSGNWVITEGLNPGDKVVMEGAMLVGMRNAETVETKEWQPPAGQEALYAPPAPPAASDAADGEDAPQAVETLSGEDASAAE</sequence>
<dbReference type="KEGG" id="ckh:LVJ77_09980"/>
<keyword evidence="9" id="KW-1185">Reference proteome</keyword>
<protein>
    <submittedName>
        <fullName evidence="8">Efflux RND transporter periplasmic adaptor subunit</fullName>
    </submittedName>
</protein>
<evidence type="ECO:0000256" key="1">
    <source>
        <dbReference type="ARBA" id="ARBA00004196"/>
    </source>
</evidence>
<evidence type="ECO:0000259" key="4">
    <source>
        <dbReference type="Pfam" id="PF25876"/>
    </source>
</evidence>
<evidence type="ECO:0000256" key="2">
    <source>
        <dbReference type="ARBA" id="ARBA00009477"/>
    </source>
</evidence>
<dbReference type="Gene3D" id="2.40.420.20">
    <property type="match status" value="1"/>
</dbReference>
<dbReference type="RefSeq" id="WP_027010069.1">
    <property type="nucleotide sequence ID" value="NZ_CP091521.1"/>
</dbReference>
<accession>A0A8T9MVI0</accession>
<comment type="similarity">
    <text evidence="2">Belongs to the membrane fusion protein (MFP) (TC 8.A.1) family.</text>
</comment>
<dbReference type="PANTHER" id="PTHR30158:SF3">
    <property type="entry name" value="MULTIDRUG EFFLUX PUMP SUBUNIT ACRA-RELATED"/>
    <property type="match status" value="1"/>
</dbReference>
<dbReference type="GO" id="GO:0046677">
    <property type="term" value="P:response to antibiotic"/>
    <property type="evidence" value="ECO:0007669"/>
    <property type="project" value="TreeGrafter"/>
</dbReference>
<dbReference type="InterPro" id="IPR058625">
    <property type="entry name" value="MdtA-like_BSH"/>
</dbReference>
<dbReference type="Gene3D" id="2.40.30.170">
    <property type="match status" value="1"/>
</dbReference>
<dbReference type="NCBIfam" id="TIGR01730">
    <property type="entry name" value="RND_mfp"/>
    <property type="match status" value="1"/>
</dbReference>
<dbReference type="AlphaFoldDB" id="A0A8T9MVI0"/>
<evidence type="ECO:0000259" key="5">
    <source>
        <dbReference type="Pfam" id="PF25917"/>
    </source>
</evidence>
<dbReference type="InterPro" id="IPR058624">
    <property type="entry name" value="MdtA-like_HH"/>
</dbReference>
<dbReference type="InterPro" id="IPR006143">
    <property type="entry name" value="RND_pump_MFP"/>
</dbReference>
<feature type="domain" description="Multidrug resistance protein MdtA-like beta-barrel" evidence="6">
    <location>
        <begin position="219"/>
        <end position="304"/>
    </location>
</feature>
<feature type="domain" description="Multidrug resistance protein MdtA-like C-terminal permuted SH3" evidence="7">
    <location>
        <begin position="311"/>
        <end position="369"/>
    </location>
</feature>
<reference evidence="8" key="2">
    <citation type="submission" date="2024-09" db="EMBL/GenBank/DDBJ databases">
        <authorList>
            <person name="Veyrier F.J."/>
        </authorList>
    </citation>
    <scope>NUCLEOTIDE SEQUENCE</scope>
    <source>
        <strain evidence="8">17694</strain>
    </source>
</reference>
<feature type="domain" description="Multidrug resistance protein MdtA-like barrel-sandwich hybrid" evidence="5">
    <location>
        <begin position="74"/>
        <end position="211"/>
    </location>
</feature>
<organism evidence="8 9">
    <name type="scientific">Conchiformibius kuhniae</name>
    <dbReference type="NCBI Taxonomy" id="211502"/>
    <lineage>
        <taxon>Bacteria</taxon>
        <taxon>Pseudomonadati</taxon>
        <taxon>Pseudomonadota</taxon>
        <taxon>Betaproteobacteria</taxon>
        <taxon>Neisseriales</taxon>
        <taxon>Neisseriaceae</taxon>
        <taxon>Conchiformibius</taxon>
    </lineage>
</organism>
<name>A0A8T9MVI0_9NEIS</name>
<feature type="region of interest" description="Disordered" evidence="3">
    <location>
        <begin position="382"/>
        <end position="428"/>
    </location>
</feature>
<dbReference type="PANTHER" id="PTHR30158">
    <property type="entry name" value="ACRA/E-RELATED COMPONENT OF DRUG EFFLUX TRANSPORTER"/>
    <property type="match status" value="1"/>
</dbReference>
<dbReference type="PROSITE" id="PS51257">
    <property type="entry name" value="PROKAR_LIPOPROTEIN"/>
    <property type="match status" value="1"/>
</dbReference>
<dbReference type="Pfam" id="PF25944">
    <property type="entry name" value="Beta-barrel_RND"/>
    <property type="match status" value="1"/>
</dbReference>